<dbReference type="PANTHER" id="PTHR48081">
    <property type="entry name" value="AB HYDROLASE SUPERFAMILY PROTEIN C4A8.06C"/>
    <property type="match status" value="1"/>
</dbReference>
<dbReference type="Proteomes" id="UP000007962">
    <property type="component" value="Chromosome"/>
</dbReference>
<dbReference type="Pfam" id="PF20434">
    <property type="entry name" value="BD-FAE"/>
    <property type="match status" value="1"/>
</dbReference>
<feature type="transmembrane region" description="Helical" evidence="2">
    <location>
        <begin position="74"/>
        <end position="94"/>
    </location>
</feature>
<name>C5BWA0_BEUC1</name>
<dbReference type="InterPro" id="IPR029058">
    <property type="entry name" value="AB_hydrolase_fold"/>
</dbReference>
<dbReference type="PROSITE" id="PS00122">
    <property type="entry name" value="CARBOXYLESTERASE_B_1"/>
    <property type="match status" value="1"/>
</dbReference>
<dbReference type="SUPFAM" id="SSF53474">
    <property type="entry name" value="alpha/beta-Hydrolases"/>
    <property type="match status" value="1"/>
</dbReference>
<evidence type="ECO:0000313" key="4">
    <source>
        <dbReference type="EMBL" id="ACQ78558.1"/>
    </source>
</evidence>
<evidence type="ECO:0000313" key="5">
    <source>
        <dbReference type="Proteomes" id="UP000007962"/>
    </source>
</evidence>
<evidence type="ECO:0000259" key="3">
    <source>
        <dbReference type="Pfam" id="PF20434"/>
    </source>
</evidence>
<proteinExistence type="predicted"/>
<feature type="transmembrane region" description="Helical" evidence="2">
    <location>
        <begin position="38"/>
        <end position="62"/>
    </location>
</feature>
<dbReference type="eggNOG" id="COG0657">
    <property type="taxonomic scope" value="Bacteria"/>
</dbReference>
<evidence type="ECO:0000256" key="2">
    <source>
        <dbReference type="SAM" id="Phobius"/>
    </source>
</evidence>
<keyword evidence="2" id="KW-1133">Transmembrane helix</keyword>
<dbReference type="InterPro" id="IPR049492">
    <property type="entry name" value="BD-FAE-like_dom"/>
</dbReference>
<dbReference type="GO" id="GO:0016787">
    <property type="term" value="F:hydrolase activity"/>
    <property type="evidence" value="ECO:0007669"/>
    <property type="project" value="UniProtKB-KW"/>
</dbReference>
<dbReference type="STRING" id="471853.Bcav_0293"/>
<dbReference type="EMBL" id="CP001618">
    <property type="protein sequence ID" value="ACQ78558.1"/>
    <property type="molecule type" value="Genomic_DNA"/>
</dbReference>
<dbReference type="PANTHER" id="PTHR48081:SF33">
    <property type="entry name" value="KYNURENINE FORMAMIDASE"/>
    <property type="match status" value="1"/>
</dbReference>
<keyword evidence="5" id="KW-1185">Reference proteome</keyword>
<dbReference type="InterPro" id="IPR019826">
    <property type="entry name" value="Carboxylesterase_B_AS"/>
</dbReference>
<dbReference type="InterPro" id="IPR050300">
    <property type="entry name" value="GDXG_lipolytic_enzyme"/>
</dbReference>
<keyword evidence="2" id="KW-0812">Transmembrane</keyword>
<dbReference type="KEGG" id="bcv:Bcav_0293"/>
<feature type="transmembrane region" description="Helical" evidence="2">
    <location>
        <begin position="6"/>
        <end position="26"/>
    </location>
</feature>
<evidence type="ECO:0000256" key="1">
    <source>
        <dbReference type="ARBA" id="ARBA00022801"/>
    </source>
</evidence>
<protein>
    <submittedName>
        <fullName evidence="4">Esterase/lipase</fullName>
    </submittedName>
</protein>
<feature type="domain" description="BD-FAE-like" evidence="3">
    <location>
        <begin position="157"/>
        <end position="263"/>
    </location>
</feature>
<dbReference type="RefSeq" id="WP_012725338.1">
    <property type="nucleotide sequence ID" value="NC_012669.1"/>
</dbReference>
<dbReference type="Gene3D" id="3.40.50.1820">
    <property type="entry name" value="alpha/beta hydrolase"/>
    <property type="match status" value="1"/>
</dbReference>
<keyword evidence="1" id="KW-0378">Hydrolase</keyword>
<dbReference type="AlphaFoldDB" id="C5BWA0"/>
<sequence length="381" mass="40508">MTDIPFGYLFGTALVALATAFALWPVRRPRPLSTISYFLGLALAELPVFALVLLTASSVLAVSEGDVAGPGGQVVLALALLTSVGLAVVLARALPATAVLTAALQHDLGVAPGAARTPRRVPTWLRALQGPVVVRPRNVTRVANIAYGPAGRRQQLDVLHRRDVPQGAPVLVYWHGGGYYSGSKNREARPLLHRLAQRGWVCVSANYRLRPQAGFAEHLADAKSAIAWAHAHAAEFGGDPSTLVVAGSSAGAHLASICALTPDTSVSAAVCLYGWYDSYYGTGPADAPASSPFAYVNPDAPPFFLTHGDHDTYAPVETARGFVRELRDASRQPVVYAELPGAHHAFDVFHSIRSEAVTDAVETFLDVTLRDRDRGVRGSTR</sequence>
<gene>
    <name evidence="4" type="ordered locus">Bcav_0293</name>
</gene>
<reference evidence="4 5" key="1">
    <citation type="journal article" date="2009" name="Stand. Genomic Sci.">
        <title>Complete genome sequence of Beutenbergia cavernae type strain (HKI 0122).</title>
        <authorList>
            <person name="Land M."/>
            <person name="Pukall R."/>
            <person name="Abt B."/>
            <person name="Goker M."/>
            <person name="Rohde M."/>
            <person name="Glavina Del Rio T."/>
            <person name="Tice H."/>
            <person name="Copeland A."/>
            <person name="Cheng J.F."/>
            <person name="Lucas S."/>
            <person name="Chen F."/>
            <person name="Nolan M."/>
            <person name="Bruce D."/>
            <person name="Goodwin L."/>
            <person name="Pitluck S."/>
            <person name="Ivanova N."/>
            <person name="Mavromatis K."/>
            <person name="Ovchinnikova G."/>
            <person name="Pati A."/>
            <person name="Chen A."/>
            <person name="Palaniappan K."/>
            <person name="Hauser L."/>
            <person name="Chang Y.J."/>
            <person name="Jefferies C.C."/>
            <person name="Saunders E."/>
            <person name="Brettin T."/>
            <person name="Detter J.C."/>
            <person name="Han C."/>
            <person name="Chain P."/>
            <person name="Bristow J."/>
            <person name="Eisen J.A."/>
            <person name="Markowitz V."/>
            <person name="Hugenholtz P."/>
            <person name="Kyrpides N.C."/>
            <person name="Klenk H.P."/>
            <person name="Lapidus A."/>
        </authorList>
    </citation>
    <scope>NUCLEOTIDE SEQUENCE [LARGE SCALE GENOMIC DNA]</scope>
    <source>
        <strain evidence="5">ATCC BAA-8 / DSM 12333 / NBRC 16432</strain>
    </source>
</reference>
<accession>C5BWA0</accession>
<dbReference type="ESTHER" id="9mico-c5bwa0">
    <property type="family name" value="BD-FAE"/>
</dbReference>
<organism evidence="4 5">
    <name type="scientific">Beutenbergia cavernae (strain ATCC BAA-8 / DSM 12333 / CCUG 43141 / JCM 11478 / NBRC 16432 / NCIMB 13614 / HKI 0122)</name>
    <dbReference type="NCBI Taxonomy" id="471853"/>
    <lineage>
        <taxon>Bacteria</taxon>
        <taxon>Bacillati</taxon>
        <taxon>Actinomycetota</taxon>
        <taxon>Actinomycetes</taxon>
        <taxon>Micrococcales</taxon>
        <taxon>Beutenbergiaceae</taxon>
        <taxon>Beutenbergia</taxon>
    </lineage>
</organism>
<dbReference type="HOGENOM" id="CLU_048058_2_0_11"/>
<keyword evidence="2" id="KW-0472">Membrane</keyword>